<evidence type="ECO:0000313" key="10">
    <source>
        <dbReference type="Proteomes" id="UP000799778"/>
    </source>
</evidence>
<dbReference type="Proteomes" id="UP000799778">
    <property type="component" value="Unassembled WGS sequence"/>
</dbReference>
<evidence type="ECO:0000259" key="8">
    <source>
        <dbReference type="Pfam" id="PF00155"/>
    </source>
</evidence>
<feature type="non-terminal residue" evidence="9">
    <location>
        <position position="407"/>
    </location>
</feature>
<dbReference type="PROSITE" id="PS00105">
    <property type="entry name" value="AA_TRANSFER_CLASS_1"/>
    <property type="match status" value="1"/>
</dbReference>
<comment type="similarity">
    <text evidence="2">Belongs to the class-I pyridoxal-phosphate-dependent aminotransferase family.</text>
</comment>
<gene>
    <name evidence="9" type="ORF">BU24DRAFT_373880</name>
</gene>
<feature type="domain" description="Aminotransferase class I/classII large" evidence="8">
    <location>
        <begin position="31"/>
        <end position="404"/>
    </location>
</feature>
<comment type="cofactor">
    <cofactor evidence="1">
        <name>pyridoxal 5'-phosphate</name>
        <dbReference type="ChEBI" id="CHEBI:597326"/>
    </cofactor>
</comment>
<proteinExistence type="inferred from homology"/>
<dbReference type="InterPro" id="IPR004839">
    <property type="entry name" value="Aminotransferase_I/II_large"/>
</dbReference>
<dbReference type="GeneID" id="54281938"/>
<evidence type="ECO:0000256" key="5">
    <source>
        <dbReference type="ARBA" id="ARBA00022679"/>
    </source>
</evidence>
<dbReference type="InterPro" id="IPR004838">
    <property type="entry name" value="NHTrfase_class1_PyrdxlP-BS"/>
</dbReference>
<keyword evidence="5 7" id="KW-0808">Transferase</keyword>
<dbReference type="EMBL" id="ML978071">
    <property type="protein sequence ID" value="KAF2014080.1"/>
    <property type="molecule type" value="Genomic_DNA"/>
</dbReference>
<dbReference type="Gene3D" id="3.40.640.10">
    <property type="entry name" value="Type I PLP-dependent aspartate aminotransferase-like (Major domain)"/>
    <property type="match status" value="1"/>
</dbReference>
<evidence type="ECO:0000313" key="9">
    <source>
        <dbReference type="EMBL" id="KAF2014080.1"/>
    </source>
</evidence>
<dbReference type="GO" id="GO:0030170">
    <property type="term" value="F:pyridoxal phosphate binding"/>
    <property type="evidence" value="ECO:0007669"/>
    <property type="project" value="InterPro"/>
</dbReference>
<dbReference type="FunFam" id="3.90.1150.10:FF:000001">
    <property type="entry name" value="Aspartate aminotransferase"/>
    <property type="match status" value="1"/>
</dbReference>
<evidence type="ECO:0000256" key="2">
    <source>
        <dbReference type="ARBA" id="ARBA00007441"/>
    </source>
</evidence>
<reference evidence="9" key="1">
    <citation type="journal article" date="2020" name="Stud. Mycol.">
        <title>101 Dothideomycetes genomes: a test case for predicting lifestyles and emergence of pathogens.</title>
        <authorList>
            <person name="Haridas S."/>
            <person name="Albert R."/>
            <person name="Binder M."/>
            <person name="Bloem J."/>
            <person name="Labutti K."/>
            <person name="Salamov A."/>
            <person name="Andreopoulos B."/>
            <person name="Baker S."/>
            <person name="Barry K."/>
            <person name="Bills G."/>
            <person name="Bluhm B."/>
            <person name="Cannon C."/>
            <person name="Castanera R."/>
            <person name="Culley D."/>
            <person name="Daum C."/>
            <person name="Ezra D."/>
            <person name="Gonzalez J."/>
            <person name="Henrissat B."/>
            <person name="Kuo A."/>
            <person name="Liang C."/>
            <person name="Lipzen A."/>
            <person name="Lutzoni F."/>
            <person name="Magnuson J."/>
            <person name="Mondo S."/>
            <person name="Nolan M."/>
            <person name="Ohm R."/>
            <person name="Pangilinan J."/>
            <person name="Park H.-J."/>
            <person name="Ramirez L."/>
            <person name="Alfaro M."/>
            <person name="Sun H."/>
            <person name="Tritt A."/>
            <person name="Yoshinaga Y."/>
            <person name="Zwiers L.-H."/>
            <person name="Turgeon B."/>
            <person name="Goodwin S."/>
            <person name="Spatafora J."/>
            <person name="Crous P."/>
            <person name="Grigoriev I."/>
        </authorList>
    </citation>
    <scope>NUCLEOTIDE SEQUENCE</scope>
    <source>
        <strain evidence="9">CBS 175.79</strain>
    </source>
</reference>
<comment type="catalytic activity">
    <reaction evidence="7">
        <text>L-aspartate + 2-oxoglutarate = oxaloacetate + L-glutamate</text>
        <dbReference type="Rhea" id="RHEA:21824"/>
        <dbReference type="ChEBI" id="CHEBI:16452"/>
        <dbReference type="ChEBI" id="CHEBI:16810"/>
        <dbReference type="ChEBI" id="CHEBI:29985"/>
        <dbReference type="ChEBI" id="CHEBI:29991"/>
        <dbReference type="EC" id="2.6.1.1"/>
    </reaction>
</comment>
<dbReference type="NCBIfam" id="NF006719">
    <property type="entry name" value="PRK09257.1"/>
    <property type="match status" value="1"/>
</dbReference>
<comment type="miscellaneous">
    <text evidence="7">In eukaryotes there are cytoplasmic, mitochondrial and chloroplastic isozymes.</text>
</comment>
<dbReference type="InterPro" id="IPR015422">
    <property type="entry name" value="PyrdxlP-dep_Trfase_small"/>
</dbReference>
<dbReference type="InterPro" id="IPR015421">
    <property type="entry name" value="PyrdxlP-dep_Trfase_major"/>
</dbReference>
<dbReference type="FunFam" id="3.40.640.10:FF:000066">
    <property type="entry name" value="Aspartate aminotransferase"/>
    <property type="match status" value="1"/>
</dbReference>
<name>A0A6A5XMV7_9PLEO</name>
<dbReference type="PANTHER" id="PTHR11879:SF20">
    <property type="entry name" value="ASPARTATE AMINOTRANSFERASE"/>
    <property type="match status" value="1"/>
</dbReference>
<protein>
    <recommendedName>
        <fullName evidence="7">Aspartate aminotransferase</fullName>
        <ecNumber evidence="7">2.6.1.1</ecNumber>
    </recommendedName>
</protein>
<keyword evidence="10" id="KW-1185">Reference proteome</keyword>
<dbReference type="Gene3D" id="3.90.1150.10">
    <property type="entry name" value="Aspartate Aminotransferase, domain 1"/>
    <property type="match status" value="1"/>
</dbReference>
<dbReference type="AlphaFoldDB" id="A0A6A5XMV7"/>
<dbReference type="Pfam" id="PF00155">
    <property type="entry name" value="Aminotran_1_2"/>
    <property type="match status" value="1"/>
</dbReference>
<comment type="subunit">
    <text evidence="3 7">Homodimer.</text>
</comment>
<dbReference type="GO" id="GO:0006532">
    <property type="term" value="P:aspartate biosynthetic process"/>
    <property type="evidence" value="ECO:0007669"/>
    <property type="project" value="TreeGrafter"/>
</dbReference>
<evidence type="ECO:0000256" key="6">
    <source>
        <dbReference type="ARBA" id="ARBA00022898"/>
    </source>
</evidence>
<sequence>MGEQYLELEVTPTDTAFSLMAQFEADLHPRKVSLIAGTYRDENGLPWILPSVKEAKARLREFESHEYLDIAGAPEFIKLSQSLVFGPELTTTLGDNIASIQTVSGTGANHMAAVFLAKHLPPRRVFIPSPTWINRKTIWASTDVAIMEYPYVAPHTGSVDIEGMLSFLEVTSEPNDVVILQPCAHNPTGVDLSRSQWSQVADIVHKNRLFVVFDNAYQGFASGNVDDDAWAMRYFLKQLMLKDNPQLTGFCVAQSFSKNFGLYGERVGALHLVAPPRFSTHGARSALINLARVEYSNPPRFGAKIVETILADERLRIQWQRDLVTMSSRIKDMRGNLRNQLSEGDTLGNWSHISSQIGMFSYTGLDIERVNRLRNEFHIYLLPSGRASICGLNGNNIEYVASAIRQV</sequence>
<dbReference type="SUPFAM" id="SSF53383">
    <property type="entry name" value="PLP-dependent transferases"/>
    <property type="match status" value="1"/>
</dbReference>
<dbReference type="GO" id="GO:0005829">
    <property type="term" value="C:cytosol"/>
    <property type="evidence" value="ECO:0007669"/>
    <property type="project" value="TreeGrafter"/>
</dbReference>
<accession>A0A6A5XMV7</accession>
<keyword evidence="4 7" id="KW-0032">Aminotransferase</keyword>
<keyword evidence="6" id="KW-0663">Pyridoxal phosphate</keyword>
<dbReference type="GO" id="GO:0004069">
    <property type="term" value="F:L-aspartate:2-oxoglutarate aminotransferase activity"/>
    <property type="evidence" value="ECO:0007669"/>
    <property type="project" value="UniProtKB-EC"/>
</dbReference>
<dbReference type="OrthoDB" id="550424at2759"/>
<dbReference type="PRINTS" id="PR00799">
    <property type="entry name" value="TRANSAMINASE"/>
</dbReference>
<dbReference type="InterPro" id="IPR000796">
    <property type="entry name" value="Asp_trans"/>
</dbReference>
<evidence type="ECO:0000256" key="4">
    <source>
        <dbReference type="ARBA" id="ARBA00022576"/>
    </source>
</evidence>
<evidence type="ECO:0000256" key="3">
    <source>
        <dbReference type="ARBA" id="ARBA00011738"/>
    </source>
</evidence>
<dbReference type="EC" id="2.6.1.1" evidence="7"/>
<dbReference type="PANTHER" id="PTHR11879">
    <property type="entry name" value="ASPARTATE AMINOTRANSFERASE"/>
    <property type="match status" value="1"/>
</dbReference>
<evidence type="ECO:0000256" key="1">
    <source>
        <dbReference type="ARBA" id="ARBA00001933"/>
    </source>
</evidence>
<dbReference type="InterPro" id="IPR015424">
    <property type="entry name" value="PyrdxlP-dep_Trfase"/>
</dbReference>
<dbReference type="RefSeq" id="XP_033382419.1">
    <property type="nucleotide sequence ID" value="XM_033524541.1"/>
</dbReference>
<organism evidence="9 10">
    <name type="scientific">Aaosphaeria arxii CBS 175.79</name>
    <dbReference type="NCBI Taxonomy" id="1450172"/>
    <lineage>
        <taxon>Eukaryota</taxon>
        <taxon>Fungi</taxon>
        <taxon>Dikarya</taxon>
        <taxon>Ascomycota</taxon>
        <taxon>Pezizomycotina</taxon>
        <taxon>Dothideomycetes</taxon>
        <taxon>Pleosporomycetidae</taxon>
        <taxon>Pleosporales</taxon>
        <taxon>Pleosporales incertae sedis</taxon>
        <taxon>Aaosphaeria</taxon>
    </lineage>
</organism>
<evidence type="ECO:0000256" key="7">
    <source>
        <dbReference type="RuleBase" id="RU000480"/>
    </source>
</evidence>
<dbReference type="CDD" id="cd00609">
    <property type="entry name" value="AAT_like"/>
    <property type="match status" value="1"/>
</dbReference>